<comment type="caution">
    <text evidence="3">The sequence shown here is derived from an EMBL/GenBank/DDBJ whole genome shotgun (WGS) entry which is preliminary data.</text>
</comment>
<evidence type="ECO:0000313" key="4">
    <source>
        <dbReference type="Proteomes" id="UP001190700"/>
    </source>
</evidence>
<sequence>MQSLDQGTRTSEPRPLLRSAYRSLLQMQKGVWVRPQLKVLNGRGISPRNGAAMCCIKGEAILFGGSLERVQRVARTGNLTNDLHSFRLLPAIADPEALSEAALLRALQERQAVAPDELHDQASLVQRAAEAALEPIMLSKQLQTAGESPSGRWGHSFTAVRLAVPGGGCEEAGVVLGGWPGEEGDALQPYLLRWREEGFGWEAPEISGEAPPSRAFHSATEVSPGLVLVYGGLGDLGVGDAIAVLDLDA</sequence>
<gene>
    <name evidence="3" type="ORF">CYMTET_12536</name>
</gene>
<organism evidence="3 4">
    <name type="scientific">Cymbomonas tetramitiformis</name>
    <dbReference type="NCBI Taxonomy" id="36881"/>
    <lineage>
        <taxon>Eukaryota</taxon>
        <taxon>Viridiplantae</taxon>
        <taxon>Chlorophyta</taxon>
        <taxon>Pyramimonadophyceae</taxon>
        <taxon>Pyramimonadales</taxon>
        <taxon>Pyramimonadaceae</taxon>
        <taxon>Cymbomonas</taxon>
    </lineage>
</organism>
<dbReference type="Gene3D" id="2.120.10.80">
    <property type="entry name" value="Kelch-type beta propeller"/>
    <property type="match status" value="1"/>
</dbReference>
<keyword evidence="1" id="KW-0880">Kelch repeat</keyword>
<dbReference type="PANTHER" id="PTHR46093">
    <property type="entry name" value="ACYL-COA-BINDING DOMAIN-CONTAINING PROTEIN 5"/>
    <property type="match status" value="1"/>
</dbReference>
<dbReference type="Proteomes" id="UP001190700">
    <property type="component" value="Unassembled WGS sequence"/>
</dbReference>
<dbReference type="InterPro" id="IPR011043">
    <property type="entry name" value="Gal_Oxase/kelch_b-propeller"/>
</dbReference>
<keyword evidence="2" id="KW-0677">Repeat</keyword>
<keyword evidence="4" id="KW-1185">Reference proteome</keyword>
<feature type="non-terminal residue" evidence="3">
    <location>
        <position position="249"/>
    </location>
</feature>
<dbReference type="InterPro" id="IPR015915">
    <property type="entry name" value="Kelch-typ_b-propeller"/>
</dbReference>
<name>A0AAE0LBR3_9CHLO</name>
<reference evidence="3 4" key="1">
    <citation type="journal article" date="2015" name="Genome Biol. Evol.">
        <title>Comparative Genomics of a Bacterivorous Green Alga Reveals Evolutionary Causalities and Consequences of Phago-Mixotrophic Mode of Nutrition.</title>
        <authorList>
            <person name="Burns J.A."/>
            <person name="Paasch A."/>
            <person name="Narechania A."/>
            <person name="Kim E."/>
        </authorList>
    </citation>
    <scope>NUCLEOTIDE SEQUENCE [LARGE SCALE GENOMIC DNA]</scope>
    <source>
        <strain evidence="3 4">PLY_AMNH</strain>
    </source>
</reference>
<accession>A0AAE0LBR3</accession>
<evidence type="ECO:0000256" key="2">
    <source>
        <dbReference type="ARBA" id="ARBA00022737"/>
    </source>
</evidence>
<protein>
    <submittedName>
        <fullName evidence="3">Uncharacterized protein</fullName>
    </submittedName>
</protein>
<dbReference type="SUPFAM" id="SSF50965">
    <property type="entry name" value="Galactose oxidase, central domain"/>
    <property type="match status" value="1"/>
</dbReference>
<dbReference type="EMBL" id="LGRX02004781">
    <property type="protein sequence ID" value="KAK3279586.1"/>
    <property type="molecule type" value="Genomic_DNA"/>
</dbReference>
<dbReference type="AlphaFoldDB" id="A0AAE0LBR3"/>
<evidence type="ECO:0000256" key="1">
    <source>
        <dbReference type="ARBA" id="ARBA00022441"/>
    </source>
</evidence>
<evidence type="ECO:0000313" key="3">
    <source>
        <dbReference type="EMBL" id="KAK3279586.1"/>
    </source>
</evidence>
<proteinExistence type="predicted"/>
<dbReference type="PANTHER" id="PTHR46093:SF18">
    <property type="entry name" value="FIBRONECTIN TYPE-III DOMAIN-CONTAINING PROTEIN"/>
    <property type="match status" value="1"/>
</dbReference>